<proteinExistence type="predicted"/>
<comment type="caution">
    <text evidence="1">The sequence shown here is derived from an EMBL/GenBank/DDBJ whole genome shotgun (WGS) entry which is preliminary data.</text>
</comment>
<reference evidence="1 2" key="1">
    <citation type="journal article" date="2016" name="Nat. Commun.">
        <title>Thousands of microbial genomes shed light on interconnected biogeochemical processes in an aquifer system.</title>
        <authorList>
            <person name="Anantharaman K."/>
            <person name="Brown C.T."/>
            <person name="Hug L.A."/>
            <person name="Sharon I."/>
            <person name="Castelle C.J."/>
            <person name="Probst A.J."/>
            <person name="Thomas B.C."/>
            <person name="Singh A."/>
            <person name="Wilkins M.J."/>
            <person name="Karaoz U."/>
            <person name="Brodie E.L."/>
            <person name="Williams K.H."/>
            <person name="Hubbard S.S."/>
            <person name="Banfield J.F."/>
        </authorList>
    </citation>
    <scope>NUCLEOTIDE SEQUENCE [LARGE SCALE GENOMIC DNA]</scope>
</reference>
<sequence>MVDGPGGELPSMTRREMLKLSGVAGAAAVVAPDLSIDPKQWLWSKVASGPPAVPNEMEKFLPDEEVDGIEIYGIRNPLNTEEDVKKLHDFFNQRFLFQAYFSPGIVGRRKESPQSIWEIREKLMPEKERLLQIYVKHSLYEKFEKEKQDGTGLSFSSYMKTHMDILNRFHEEATPPTKLRGKIGRIIVVDDEFDDRVQKHKNIPGIPNDMDAIWKEWWDTRGDISPKGEHEESSKIRTDKIEDKDVKVDYGRIHEWEHQLFNWPDEYVENVDKKDIQPDFIMSYSGATFGRTPWFGYCLGRNEKLKIRGYYTDPRSIGIAGQRADVKDSAVSIWGERPKDITINFVDNNGKSINGVVSVSRVKTANGDYYGKKWFEECDLIEDCKGTLNASDKWFEPMRGGYDMTYPTNWIFKINGRDGRRFLLHMPVAAFNMSKMVGKENANYTIKFYGDGNSISEKTQTLTMVPTPYPLPAQDSSDKYASMDVDGTDVRFEWSTPYEFVM</sequence>
<protein>
    <recommendedName>
        <fullName evidence="3">Twin-arginine translocation signal domain-containing protein</fullName>
    </recommendedName>
</protein>
<gene>
    <name evidence="1" type="ORF">A2773_07060</name>
</gene>
<organism evidence="1 2">
    <name type="scientific">Candidatus Gottesmanbacteria bacterium RIFCSPHIGHO2_01_FULL_39_10</name>
    <dbReference type="NCBI Taxonomy" id="1798375"/>
    <lineage>
        <taxon>Bacteria</taxon>
        <taxon>Candidatus Gottesmaniibacteriota</taxon>
    </lineage>
</organism>
<accession>A0A1F5ZRV3</accession>
<dbReference type="NCBIfam" id="TIGR01409">
    <property type="entry name" value="TAT_signal_seq"/>
    <property type="match status" value="1"/>
</dbReference>
<dbReference type="Proteomes" id="UP000177383">
    <property type="component" value="Unassembled WGS sequence"/>
</dbReference>
<dbReference type="STRING" id="1798375.A2773_07060"/>
<dbReference type="InterPro" id="IPR019546">
    <property type="entry name" value="TAT_signal_bac_arc"/>
</dbReference>
<dbReference type="AlphaFoldDB" id="A0A1F5ZRV3"/>
<evidence type="ECO:0000313" key="2">
    <source>
        <dbReference type="Proteomes" id="UP000177383"/>
    </source>
</evidence>
<evidence type="ECO:0008006" key="3">
    <source>
        <dbReference type="Google" id="ProtNLM"/>
    </source>
</evidence>
<evidence type="ECO:0000313" key="1">
    <source>
        <dbReference type="EMBL" id="OGG14832.1"/>
    </source>
</evidence>
<dbReference type="EMBL" id="MFJE01000011">
    <property type="protein sequence ID" value="OGG14832.1"/>
    <property type="molecule type" value="Genomic_DNA"/>
</dbReference>
<name>A0A1F5ZRV3_9BACT</name>